<dbReference type="SUPFAM" id="SSF51126">
    <property type="entry name" value="Pectin lyase-like"/>
    <property type="match status" value="1"/>
</dbReference>
<dbReference type="Gene3D" id="2.160.20.10">
    <property type="entry name" value="Single-stranded right-handed beta-helix, Pectin lyase-like"/>
    <property type="match status" value="1"/>
</dbReference>
<dbReference type="InterPro" id="IPR011050">
    <property type="entry name" value="Pectin_lyase_fold/virulence"/>
</dbReference>
<dbReference type="SMART" id="SM00710">
    <property type="entry name" value="PbH1"/>
    <property type="match status" value="8"/>
</dbReference>
<dbReference type="EMBL" id="LKEU01000009">
    <property type="protein sequence ID" value="OFV72450.1"/>
    <property type="molecule type" value="Genomic_DNA"/>
</dbReference>
<protein>
    <submittedName>
        <fullName evidence="2">Clostridial hydrophobic W</fullName>
    </submittedName>
</protein>
<proteinExistence type="predicted"/>
<dbReference type="Proteomes" id="UP000176244">
    <property type="component" value="Unassembled WGS sequence"/>
</dbReference>
<dbReference type="InterPro" id="IPR006626">
    <property type="entry name" value="PbH1"/>
</dbReference>
<evidence type="ECO:0000259" key="1">
    <source>
        <dbReference type="Pfam" id="PF12708"/>
    </source>
</evidence>
<name>A0A1F2PLY8_9FIRM</name>
<dbReference type="AlphaFoldDB" id="A0A1F2PLY8"/>
<dbReference type="OrthoDB" id="9795222at2"/>
<dbReference type="Pfam" id="PF12708">
    <property type="entry name" value="Pect-lyase_RHGA_epim"/>
    <property type="match status" value="1"/>
</dbReference>
<dbReference type="STRING" id="52694.ACWI_00530"/>
<reference evidence="2 3" key="1">
    <citation type="submission" date="2015-09" db="EMBL/GenBank/DDBJ databases">
        <title>Genome sequence of Acetobacterium wieringae DSM 1911.</title>
        <authorList>
            <person name="Poehlein A."/>
            <person name="Bengelsdorf F.R."/>
            <person name="Schiel-Bengelsdorf B."/>
            <person name="Duerre P."/>
            <person name="Daniel R."/>
        </authorList>
    </citation>
    <scope>NUCLEOTIDE SEQUENCE [LARGE SCALE GENOMIC DNA]</scope>
    <source>
        <strain evidence="2 3">DSM 1911</strain>
    </source>
</reference>
<dbReference type="Pfam" id="PF07538">
    <property type="entry name" value="ChW"/>
    <property type="match status" value="3"/>
</dbReference>
<dbReference type="SMART" id="SM00728">
    <property type="entry name" value="ChW"/>
    <property type="match status" value="3"/>
</dbReference>
<comment type="caution">
    <text evidence="2">The sequence shown here is derived from an EMBL/GenBank/DDBJ whole genome shotgun (WGS) entry which is preliminary data.</text>
</comment>
<gene>
    <name evidence="2" type="ORF">ACWI_00530</name>
</gene>
<dbReference type="InterPro" id="IPR006637">
    <property type="entry name" value="ChW"/>
</dbReference>
<dbReference type="InterPro" id="IPR024535">
    <property type="entry name" value="RHGA/B-epi-like_pectate_lyase"/>
</dbReference>
<evidence type="ECO:0000313" key="2">
    <source>
        <dbReference type="EMBL" id="OFV72450.1"/>
    </source>
</evidence>
<organism evidence="2 3">
    <name type="scientific">Acetobacterium wieringae</name>
    <dbReference type="NCBI Taxonomy" id="52694"/>
    <lineage>
        <taxon>Bacteria</taxon>
        <taxon>Bacillati</taxon>
        <taxon>Bacillota</taxon>
        <taxon>Clostridia</taxon>
        <taxon>Eubacteriales</taxon>
        <taxon>Eubacteriaceae</taxon>
        <taxon>Acetobacterium</taxon>
    </lineage>
</organism>
<evidence type="ECO:0000313" key="3">
    <source>
        <dbReference type="Proteomes" id="UP000176244"/>
    </source>
</evidence>
<feature type="domain" description="Rhamnogalacturonase A/B/Epimerase-like pectate lyase" evidence="1">
    <location>
        <begin position="212"/>
        <end position="450"/>
    </location>
</feature>
<sequence>MNLKRESKTTKIIASLVMLLLLFGTFFSANVFAVELENAATDTIGVAYRTHIQNEGWAQGWMSNGQLSGSEGKSYRLEGIEIKLTGAVPAGLGIEYRTHVQNKGWEQKWVSNGGFSGSEGESLRLEGIQIRLTGEHAAEYSVKYRTHIQNEGWIQGWVSDGAMSGSEGKSLRLEAIEIKIEKQSARATSEPASVVTAPVVTPQTTAPVNGAISVKDFGAKGDGVTNDTAAIQNAINEASSKKVTLTIPASASSYVVTGRLEIKENTRISGYGATLYMAPQPSAVANILWSNPASYISNVTIEGLSLKSQNTITGTDYYANSMISNVQGMYFQGVSNLTIKDVSMDSMYVGLKMGQSGSSRNQGISVSNLRIDNSGMPIQISGTNDFTMVDSILNSSDGGTKWLHSAYIRGDNSNFYFRNVEFNNASGGGIAVAGNEKYLTAPDHIVFENCRVKNSVVGMHINTGANNVTVKGLTITGSGLGFKIADANNLSISDVNISGAKPSTTDIGAFSIGNSYQSNIANVTVDSTGMTGALLWFIGEVKDTNISGMNVANVNKIPLISANSVSKTTNVVVENSSFQYISIDKYGIGFRGVGSQAVLRNNTFTNSGASYAYLIYNPEGTQIQVSNNSYRGFQRLNSSSDFSVATNNFNLLTAKVD</sequence>
<dbReference type="InterPro" id="IPR012334">
    <property type="entry name" value="Pectin_lyas_fold"/>
</dbReference>
<accession>A0A1F2PLY8</accession>
<dbReference type="RefSeq" id="WP_070369448.1">
    <property type="nucleotide sequence ID" value="NZ_LKEU01000009.1"/>
</dbReference>